<evidence type="ECO:0000313" key="2">
    <source>
        <dbReference type="Proteomes" id="UP000009097"/>
    </source>
</evidence>
<accession>A0A0J9VTM8</accession>
<dbReference type="Proteomes" id="UP000009097">
    <property type="component" value="Unassembled WGS sequence"/>
</dbReference>
<reference evidence="1" key="1">
    <citation type="submission" date="2007-04" db="EMBL/GenBank/DDBJ databases">
        <authorList>
            <consortium name="The Broad Institute Genome Sequencing Platform"/>
            <person name="Birren B."/>
            <person name="Lander E."/>
            <person name="Galagan J."/>
            <person name="Nusbaum C."/>
            <person name="Devon K."/>
            <person name="Ma L.-J."/>
            <person name="Jaffe D."/>
            <person name="Butler J."/>
            <person name="Alvarez P."/>
            <person name="Gnerre S."/>
            <person name="Grabherr M."/>
            <person name="Kleber M."/>
            <person name="Mauceli E."/>
            <person name="Brockman W."/>
            <person name="MacCallum I.A."/>
            <person name="Young S."/>
            <person name="LaButti K."/>
            <person name="DeCaprio D."/>
            <person name="Crawford M."/>
            <person name="Koehrsen M."/>
            <person name="Engels R."/>
            <person name="Montgomery P."/>
            <person name="Pearson M."/>
            <person name="Howarth C."/>
            <person name="Larson L."/>
            <person name="White J."/>
            <person name="O'Leary S."/>
            <person name="Kodira C."/>
            <person name="Zeng Q."/>
            <person name="Yandava C."/>
            <person name="Alvarado L."/>
            <person name="Kistler C."/>
            <person name="Shim W.-B."/>
            <person name="Kang S."/>
            <person name="Woloshuk C."/>
        </authorList>
    </citation>
    <scope>NUCLEOTIDE SEQUENCE</scope>
    <source>
        <strain evidence="1">4287</strain>
    </source>
</reference>
<protein>
    <submittedName>
        <fullName evidence="1">Uncharacterized protein</fullName>
    </submittedName>
</protein>
<dbReference type="AlphaFoldDB" id="A0A0J9VTM8"/>
<reference evidence="1" key="2">
    <citation type="journal article" date="2010" name="Nature">
        <title>Comparative genomics reveals mobile pathogenicity chromosomes in Fusarium.</title>
        <authorList>
            <person name="Ma L.J."/>
            <person name="van der Does H.C."/>
            <person name="Borkovich K.A."/>
            <person name="Coleman J.J."/>
            <person name="Daboussi M.J."/>
            <person name="Di Pietro A."/>
            <person name="Dufresne M."/>
            <person name="Freitag M."/>
            <person name="Grabherr M."/>
            <person name="Henrissat B."/>
            <person name="Houterman P.M."/>
            <person name="Kang S."/>
            <person name="Shim W.B."/>
            <person name="Woloshuk C."/>
            <person name="Xie X."/>
            <person name="Xu J.R."/>
            <person name="Antoniw J."/>
            <person name="Baker S.E."/>
            <person name="Bluhm B.H."/>
            <person name="Breakspear A."/>
            <person name="Brown D.W."/>
            <person name="Butchko R.A."/>
            <person name="Chapman S."/>
            <person name="Coulson R."/>
            <person name="Coutinho P.M."/>
            <person name="Danchin E.G."/>
            <person name="Diener A."/>
            <person name="Gale L.R."/>
            <person name="Gardiner D.M."/>
            <person name="Goff S."/>
            <person name="Hammond-Kosack K.E."/>
            <person name="Hilburn K."/>
            <person name="Hua-Van A."/>
            <person name="Jonkers W."/>
            <person name="Kazan K."/>
            <person name="Kodira C.D."/>
            <person name="Koehrsen M."/>
            <person name="Kumar L."/>
            <person name="Lee Y.H."/>
            <person name="Li L."/>
            <person name="Manners J.M."/>
            <person name="Miranda-Saavedra D."/>
            <person name="Mukherjee M."/>
            <person name="Park G."/>
            <person name="Park J."/>
            <person name="Park S.Y."/>
            <person name="Proctor R.H."/>
            <person name="Regev A."/>
            <person name="Ruiz-Roldan M.C."/>
            <person name="Sain D."/>
            <person name="Sakthikumar S."/>
            <person name="Sykes S."/>
            <person name="Schwartz D.C."/>
            <person name="Turgeon B.G."/>
            <person name="Wapinski I."/>
            <person name="Yoder O."/>
            <person name="Young S."/>
            <person name="Zeng Q."/>
            <person name="Zhou S."/>
            <person name="Galagan J."/>
            <person name="Cuomo C.A."/>
            <person name="Kistler H.C."/>
            <person name="Rep M."/>
        </authorList>
    </citation>
    <scope>NUCLEOTIDE SEQUENCE [LARGE SCALE GENOMIC DNA]</scope>
    <source>
        <strain evidence="1">4287</strain>
    </source>
</reference>
<dbReference type="EMBL" id="DS231714">
    <property type="protein sequence ID" value="KNB14339.1"/>
    <property type="molecule type" value="Genomic_DNA"/>
</dbReference>
<evidence type="ECO:0000313" key="1">
    <source>
        <dbReference type="EMBL" id="KNB14339.1"/>
    </source>
</evidence>
<dbReference type="GeneID" id="28961811"/>
<name>A0A0J9VTM8_FUSO4</name>
<gene>
    <name evidence="1" type="ORF">FOXG_21105</name>
</gene>
<organism evidence="1 2">
    <name type="scientific">Fusarium oxysporum f. sp. lycopersici (strain 4287 / CBS 123668 / FGSC 9935 / NRRL 34936)</name>
    <name type="common">Fusarium vascular wilt of tomato</name>
    <dbReference type="NCBI Taxonomy" id="426428"/>
    <lineage>
        <taxon>Eukaryota</taxon>
        <taxon>Fungi</taxon>
        <taxon>Dikarya</taxon>
        <taxon>Ascomycota</taxon>
        <taxon>Pezizomycotina</taxon>
        <taxon>Sordariomycetes</taxon>
        <taxon>Hypocreomycetidae</taxon>
        <taxon>Hypocreales</taxon>
        <taxon>Nectriaceae</taxon>
        <taxon>Fusarium</taxon>
        <taxon>Fusarium oxysporum species complex</taxon>
    </lineage>
</organism>
<dbReference type="KEGG" id="fox:FOXG_21105"/>
<dbReference type="VEuPathDB" id="FungiDB:FOXG_21105"/>
<proteinExistence type="predicted"/>
<dbReference type="RefSeq" id="XP_018252384.1">
    <property type="nucleotide sequence ID" value="XM_018401446.1"/>
</dbReference>
<sequence length="152" mass="18129">MSLPLLNHGMQTYPYRVQKDEVHGQVTLEADWERDNSHWLNSLTDQHVNLQVPRDYVNASITPELMSIITKDWRNTLFIWTKPHYPESNLYMFDLPHERQMIHHDTTCGQWFSEEVDWTRKVIHRIERAILNSKPIAESSKRPRRLSTILLP</sequence>